<proteinExistence type="predicted"/>
<dbReference type="Gene3D" id="3.40.640.10">
    <property type="entry name" value="Type I PLP-dependent aspartate aminotransferase-like (Major domain)"/>
    <property type="match status" value="1"/>
</dbReference>
<accession>A0A8H5F0Z9</accession>
<name>A0A8H5F0Z9_9AGAR</name>
<dbReference type="OrthoDB" id="5978656at2759"/>
<dbReference type="EMBL" id="JAACJJ010000029">
    <property type="protein sequence ID" value="KAF5319646.1"/>
    <property type="molecule type" value="Genomic_DNA"/>
</dbReference>
<evidence type="ECO:0000256" key="1">
    <source>
        <dbReference type="ARBA" id="ARBA00022898"/>
    </source>
</evidence>
<organism evidence="2 3">
    <name type="scientific">Psilocybe cf. subviscida</name>
    <dbReference type="NCBI Taxonomy" id="2480587"/>
    <lineage>
        <taxon>Eukaryota</taxon>
        <taxon>Fungi</taxon>
        <taxon>Dikarya</taxon>
        <taxon>Basidiomycota</taxon>
        <taxon>Agaricomycotina</taxon>
        <taxon>Agaricomycetes</taxon>
        <taxon>Agaricomycetidae</taxon>
        <taxon>Agaricales</taxon>
        <taxon>Agaricineae</taxon>
        <taxon>Strophariaceae</taxon>
        <taxon>Psilocybe</taxon>
    </lineage>
</organism>
<dbReference type="InterPro" id="IPR015424">
    <property type="entry name" value="PyrdxlP-dep_Trfase"/>
</dbReference>
<keyword evidence="3" id="KW-1185">Reference proteome</keyword>
<keyword evidence="1" id="KW-0663">Pyridoxal phosphate</keyword>
<evidence type="ECO:0000313" key="2">
    <source>
        <dbReference type="EMBL" id="KAF5319646.1"/>
    </source>
</evidence>
<reference evidence="2 3" key="1">
    <citation type="journal article" date="2020" name="ISME J.">
        <title>Uncovering the hidden diversity of litter-decomposition mechanisms in mushroom-forming fungi.</title>
        <authorList>
            <person name="Floudas D."/>
            <person name="Bentzer J."/>
            <person name="Ahren D."/>
            <person name="Johansson T."/>
            <person name="Persson P."/>
            <person name="Tunlid A."/>
        </authorList>
    </citation>
    <scope>NUCLEOTIDE SEQUENCE [LARGE SCALE GENOMIC DNA]</scope>
    <source>
        <strain evidence="2 3">CBS 101986</strain>
    </source>
</reference>
<dbReference type="SUPFAM" id="SSF53383">
    <property type="entry name" value="PLP-dependent transferases"/>
    <property type="match status" value="1"/>
</dbReference>
<evidence type="ECO:0000313" key="3">
    <source>
        <dbReference type="Proteomes" id="UP000567179"/>
    </source>
</evidence>
<dbReference type="PANTHER" id="PTHR43092">
    <property type="entry name" value="L-CYSTEINE DESULFHYDRASE"/>
    <property type="match status" value="1"/>
</dbReference>
<comment type="caution">
    <text evidence="2">The sequence shown here is derived from an EMBL/GenBank/DDBJ whole genome shotgun (WGS) entry which is preliminary data.</text>
</comment>
<dbReference type="InterPro" id="IPR015421">
    <property type="entry name" value="PyrdxlP-dep_Trfase_major"/>
</dbReference>
<gene>
    <name evidence="2" type="ORF">D9619_008585</name>
</gene>
<protein>
    <recommendedName>
        <fullName evidence="4">Aminotransferase class V domain-containing protein</fullName>
    </recommendedName>
</protein>
<evidence type="ECO:0008006" key="4">
    <source>
        <dbReference type="Google" id="ProtNLM"/>
    </source>
</evidence>
<sequence>MSTTSPTSLSSTFSVPSSYGKECRPLFFTDPDITNLNHGSFGAISQPIQHSCEALTREIEKNPDAFIRMELFDRQTAARRAVAGLIGAGNPDTCVFISNVSTAMNTVLKSFKWSCEDYIVCTDAIFPSILLAIENVNPAPKMSSFDVGGLTSHKVIVSSFLDHLRILKKKIHSQCGKTPEKTATGCPKVVVIMESITATPALLLPWREMVNICRDEEVWSVVDAAHSLGQESGLNVEEADPDFWMTDCAKWYYAMRGCALLYVPVRNQEMITPLVPGVRYPTRGPSPSKFVHSFFWNGMTDPVASLSIEFAITFRERLGGDRKLNAYCHDLVVDGGHLLAKILGTNLMDASETAELTPSMVSFSMLNSLLD</sequence>
<dbReference type="AlphaFoldDB" id="A0A8H5F0Z9"/>
<dbReference type="PANTHER" id="PTHR43092:SF2">
    <property type="entry name" value="HERCYNYLCYSTEINE SULFOXIDE LYASE"/>
    <property type="match status" value="1"/>
</dbReference>
<dbReference type="Proteomes" id="UP000567179">
    <property type="component" value="Unassembled WGS sequence"/>
</dbReference>